<protein>
    <submittedName>
        <fullName evidence="13">Pyruvate/2-oxoglutarate dehydrogenase complex, dihydrolipoamide dehydrogenase (E3) component</fullName>
    </submittedName>
</protein>
<dbReference type="InterPro" id="IPR004099">
    <property type="entry name" value="Pyr_nucl-diS_OxRdtase_dimer"/>
</dbReference>
<keyword evidence="8" id="KW-0520">NAD</keyword>
<dbReference type="AlphaFoldDB" id="A0A1Y6B4S6"/>
<dbReference type="InterPro" id="IPR023753">
    <property type="entry name" value="FAD/NAD-binding_dom"/>
</dbReference>
<dbReference type="SUPFAM" id="SSF55424">
    <property type="entry name" value="FAD/NAD-linked reductases, dimerisation (C-terminal) domain"/>
    <property type="match status" value="1"/>
</dbReference>
<reference evidence="13 14" key="1">
    <citation type="submission" date="2017-04" db="EMBL/GenBank/DDBJ databases">
        <authorList>
            <person name="Afonso C.L."/>
            <person name="Miller P.J."/>
            <person name="Scott M.A."/>
            <person name="Spackman E."/>
            <person name="Goraichik I."/>
            <person name="Dimitrov K.M."/>
            <person name="Suarez D.L."/>
            <person name="Swayne D.E."/>
        </authorList>
    </citation>
    <scope>NUCLEOTIDE SEQUENCE [LARGE SCALE GENOMIC DNA]</scope>
    <source>
        <strain evidence="13 14">USBA 355</strain>
    </source>
</reference>
<evidence type="ECO:0000256" key="1">
    <source>
        <dbReference type="ARBA" id="ARBA00007532"/>
    </source>
</evidence>
<dbReference type="PANTHER" id="PTHR43014:SF2">
    <property type="entry name" value="MERCURIC REDUCTASE"/>
    <property type="match status" value="1"/>
</dbReference>
<dbReference type="InterPro" id="IPR016156">
    <property type="entry name" value="FAD/NAD-linked_Rdtase_dimer_sf"/>
</dbReference>
<evidence type="ECO:0000256" key="3">
    <source>
        <dbReference type="ARBA" id="ARBA00022827"/>
    </source>
</evidence>
<keyword evidence="7 10" id="KW-0676">Redox-active center</keyword>
<keyword evidence="5 10" id="KW-0560">Oxidoreductase</keyword>
<sequence>MAGATAERLEADLCVVGAGSAGLSIAAGASQLGARVVLIEAGAMGGDCLNVGCVPSKALIAAARAATLGERAAGLGVAYGPPAIDFAAVMGHVHRTVAAIAPVDSEERYSAMGVTVLRGRACFLDPRTVAVGERRIAARRFVLATGSRPFVPPLPGLDAVPYLTNETVFALEALPRHLLVLGGGAIGCELGQAFRRLGAEVSIVEQGRLLAGEDPELVEPLRRRLLAEGVALREGARAERAEAAAGGLRLTLATEAGAETLEASHLLVAAGRRSDFAGLGLDGAGIALDERGRLQLDGRLRTTNRRVFAAGDAAGGPCFTHLAGHHAGVVLKNVLFRLPAGPERLAVPRVTYAEPELAQVGPTEAELRAQGRRFEVLRSAFFENDRAQCEGETEGLVKVLVTPRGRVLGAGIAGPQAGELILPWVLAVKRGMKAGDLAQAIVPYPTRSEASKRAAAGYFLPRLFSERSRRLVRLLRRLG</sequence>
<feature type="binding site" evidence="8">
    <location>
        <begin position="145"/>
        <end position="147"/>
    </location>
    <ligand>
        <name>FAD</name>
        <dbReference type="ChEBI" id="CHEBI:57692"/>
    </ligand>
</feature>
<gene>
    <name evidence="13" type="ORF">SAMN05428998_101465</name>
</gene>
<evidence type="ECO:0000256" key="7">
    <source>
        <dbReference type="ARBA" id="ARBA00023284"/>
    </source>
</evidence>
<evidence type="ECO:0000259" key="12">
    <source>
        <dbReference type="Pfam" id="PF07992"/>
    </source>
</evidence>
<keyword evidence="2 10" id="KW-0285">Flavoprotein</keyword>
<feature type="binding site" evidence="8">
    <location>
        <position position="57"/>
    </location>
    <ligand>
        <name>FAD</name>
        <dbReference type="ChEBI" id="CHEBI:57692"/>
    </ligand>
</feature>
<dbReference type="Gene3D" id="3.30.390.30">
    <property type="match status" value="1"/>
</dbReference>
<dbReference type="InterPro" id="IPR036188">
    <property type="entry name" value="FAD/NAD-bd_sf"/>
</dbReference>
<evidence type="ECO:0000256" key="10">
    <source>
        <dbReference type="RuleBase" id="RU003691"/>
    </source>
</evidence>
<feature type="binding site" evidence="8">
    <location>
        <begin position="182"/>
        <end position="189"/>
    </location>
    <ligand>
        <name>NAD(+)</name>
        <dbReference type="ChEBI" id="CHEBI:57540"/>
    </ligand>
</feature>
<evidence type="ECO:0000259" key="11">
    <source>
        <dbReference type="Pfam" id="PF02852"/>
    </source>
</evidence>
<comment type="cofactor">
    <cofactor evidence="8">
        <name>FAD</name>
        <dbReference type="ChEBI" id="CHEBI:57692"/>
    </cofactor>
    <text evidence="8">Binds 1 FAD per subunit.</text>
</comment>
<dbReference type="SUPFAM" id="SSF51905">
    <property type="entry name" value="FAD/NAD(P)-binding domain"/>
    <property type="match status" value="1"/>
</dbReference>
<dbReference type="GO" id="GO:0003955">
    <property type="term" value="F:NAD(P)H dehydrogenase (quinone) activity"/>
    <property type="evidence" value="ECO:0007669"/>
    <property type="project" value="TreeGrafter"/>
</dbReference>
<feature type="domain" description="FAD/NAD(P)-binding" evidence="12">
    <location>
        <begin position="12"/>
        <end position="326"/>
    </location>
</feature>
<evidence type="ECO:0000256" key="8">
    <source>
        <dbReference type="PIRSR" id="PIRSR000350-3"/>
    </source>
</evidence>
<dbReference type="Gene3D" id="3.50.50.60">
    <property type="entry name" value="FAD/NAD(P)-binding domain"/>
    <property type="match status" value="2"/>
</dbReference>
<accession>A0A1Y6B4S6</accession>
<evidence type="ECO:0000313" key="13">
    <source>
        <dbReference type="EMBL" id="SME92070.1"/>
    </source>
</evidence>
<feature type="binding site" evidence="8">
    <location>
        <position position="205"/>
    </location>
    <ligand>
        <name>NAD(+)</name>
        <dbReference type="ChEBI" id="CHEBI:57540"/>
    </ligand>
</feature>
<dbReference type="FunFam" id="3.30.390.30:FF:000001">
    <property type="entry name" value="Dihydrolipoyl dehydrogenase"/>
    <property type="match status" value="1"/>
</dbReference>
<keyword evidence="6" id="KW-1015">Disulfide bond</keyword>
<evidence type="ECO:0000256" key="4">
    <source>
        <dbReference type="ARBA" id="ARBA00022857"/>
    </source>
</evidence>
<dbReference type="Pfam" id="PF02852">
    <property type="entry name" value="Pyr_redox_dim"/>
    <property type="match status" value="1"/>
</dbReference>
<dbReference type="InterPro" id="IPR001100">
    <property type="entry name" value="Pyr_nuc-diS_OxRdtase"/>
</dbReference>
<dbReference type="InterPro" id="IPR012999">
    <property type="entry name" value="Pyr_OxRdtase_I_AS"/>
</dbReference>
<evidence type="ECO:0000256" key="2">
    <source>
        <dbReference type="ARBA" id="ARBA00022630"/>
    </source>
</evidence>
<dbReference type="PANTHER" id="PTHR43014">
    <property type="entry name" value="MERCURIC REDUCTASE"/>
    <property type="match status" value="1"/>
</dbReference>
<keyword evidence="4" id="KW-0521">NADP</keyword>
<keyword evidence="8" id="KW-0547">Nucleotide-binding</keyword>
<evidence type="ECO:0000256" key="9">
    <source>
        <dbReference type="PIRSR" id="PIRSR000350-4"/>
    </source>
</evidence>
<dbReference type="GO" id="GO:0016668">
    <property type="term" value="F:oxidoreductase activity, acting on a sulfur group of donors, NAD(P) as acceptor"/>
    <property type="evidence" value="ECO:0007669"/>
    <property type="project" value="InterPro"/>
</dbReference>
<feature type="domain" description="Pyridine nucleotide-disulphide oxidoreductase dimerisation" evidence="11">
    <location>
        <begin position="347"/>
        <end position="454"/>
    </location>
</feature>
<dbReference type="PRINTS" id="PR00411">
    <property type="entry name" value="PNDRDTASEI"/>
</dbReference>
<organism evidence="13 14">
    <name type="scientific">Tistlia consotensis USBA 355</name>
    <dbReference type="NCBI Taxonomy" id="560819"/>
    <lineage>
        <taxon>Bacteria</taxon>
        <taxon>Pseudomonadati</taxon>
        <taxon>Pseudomonadota</taxon>
        <taxon>Alphaproteobacteria</taxon>
        <taxon>Rhodospirillales</taxon>
        <taxon>Rhodovibrionaceae</taxon>
        <taxon>Tistlia</taxon>
    </lineage>
</organism>
<evidence type="ECO:0000256" key="5">
    <source>
        <dbReference type="ARBA" id="ARBA00023002"/>
    </source>
</evidence>
<dbReference type="PRINTS" id="PR00368">
    <property type="entry name" value="FADPNR"/>
</dbReference>
<feature type="binding site" evidence="8">
    <location>
        <position position="312"/>
    </location>
    <ligand>
        <name>FAD</name>
        <dbReference type="ChEBI" id="CHEBI:57692"/>
    </ligand>
</feature>
<comment type="similarity">
    <text evidence="1 10">Belongs to the class-I pyridine nucleotide-disulfide oxidoreductase family.</text>
</comment>
<dbReference type="STRING" id="560819.SAMN05428998_101465"/>
<dbReference type="PROSITE" id="PS00076">
    <property type="entry name" value="PYRIDINE_REDOX_1"/>
    <property type="match status" value="1"/>
</dbReference>
<keyword evidence="3 8" id="KW-0274">FAD</keyword>
<keyword evidence="13" id="KW-0670">Pyruvate</keyword>
<proteinExistence type="inferred from homology"/>
<evidence type="ECO:0000313" key="14">
    <source>
        <dbReference type="Proteomes" id="UP000192917"/>
    </source>
</evidence>
<name>A0A1Y6B4S6_9PROT</name>
<dbReference type="PIRSF" id="PIRSF000350">
    <property type="entry name" value="Mercury_reductase_MerA"/>
    <property type="match status" value="1"/>
</dbReference>
<keyword evidence="14" id="KW-1185">Reference proteome</keyword>
<dbReference type="RefSeq" id="WP_085120803.1">
    <property type="nucleotide sequence ID" value="NZ_FWZX01000001.1"/>
</dbReference>
<feature type="disulfide bond" description="Redox-active" evidence="9">
    <location>
        <begin position="48"/>
        <end position="53"/>
    </location>
</feature>
<evidence type="ECO:0000256" key="6">
    <source>
        <dbReference type="ARBA" id="ARBA00023157"/>
    </source>
</evidence>
<dbReference type="GO" id="GO:0050660">
    <property type="term" value="F:flavin adenine dinucleotide binding"/>
    <property type="evidence" value="ECO:0007669"/>
    <property type="project" value="TreeGrafter"/>
</dbReference>
<dbReference type="Proteomes" id="UP000192917">
    <property type="component" value="Unassembled WGS sequence"/>
</dbReference>
<dbReference type="EMBL" id="FWZX01000001">
    <property type="protein sequence ID" value="SME92070.1"/>
    <property type="molecule type" value="Genomic_DNA"/>
</dbReference>
<feature type="binding site" evidence="8">
    <location>
        <position position="271"/>
    </location>
    <ligand>
        <name>NAD(+)</name>
        <dbReference type="ChEBI" id="CHEBI:57540"/>
    </ligand>
</feature>
<dbReference type="Pfam" id="PF07992">
    <property type="entry name" value="Pyr_redox_2"/>
    <property type="match status" value="1"/>
</dbReference>